<feature type="domain" description="PD-(D/E)XK endonuclease-like" evidence="5">
    <location>
        <begin position="13"/>
        <end position="280"/>
    </location>
</feature>
<evidence type="ECO:0000256" key="4">
    <source>
        <dbReference type="SAM" id="MobiDB-lite"/>
    </source>
</evidence>
<keyword evidence="2" id="KW-0067">ATP-binding</keyword>
<sequence>MWITPRPAPLNAASPSLLSALETCPKKAGYQQDSETRGWSRPSTRTALGIAAHAFTERTLQGSPARGVSLDDWLTQMWTLVVEEQRDKLRQRWPGREVPLPTSWPGYASTKVRLIRSLKRRYQSGQISNGAPGTARPVPTPRVSVGGHPPLPWVERRLEDPDTGLFGYPDRVEEVDGRLRVVDLKAGVHQGSMTSGQLRQLLIYAHLVRVALGRLPHEVVIVDVKGAEEQTSVCEEMVAQTIAKACSDVAMFNNAIESQMIPASPSSESCRWCDFRVLCEDYWEARADDWNVRGDLVGEAVSVTSGHELQLALDSQDGAAPYRLVLPSTRDIRSGDYVVAVGCESSGFNTSRARWNSLVRVVNDRSGD</sequence>
<dbReference type="InterPro" id="IPR038726">
    <property type="entry name" value="PDDEXK_AddAB-type"/>
</dbReference>
<evidence type="ECO:0000313" key="6">
    <source>
        <dbReference type="EMBL" id="SER61021.1"/>
    </source>
</evidence>
<protein>
    <submittedName>
        <fullName evidence="6">PD-(D/E)XK nuclease superfamily protein</fullName>
    </submittedName>
</protein>
<evidence type="ECO:0000256" key="3">
    <source>
        <dbReference type="ARBA" id="ARBA00023204"/>
    </source>
</evidence>
<reference evidence="7" key="1">
    <citation type="submission" date="2016-10" db="EMBL/GenBank/DDBJ databases">
        <authorList>
            <person name="Varghese N."/>
            <person name="Submissions S."/>
        </authorList>
    </citation>
    <scope>NUCLEOTIDE SEQUENCE [LARGE SCALE GENOMIC DNA]</scope>
    <source>
        <strain evidence="7">CGMCC 1.6963</strain>
    </source>
</reference>
<dbReference type="AlphaFoldDB" id="A0A1H9QKC8"/>
<dbReference type="GO" id="GO:0004386">
    <property type="term" value="F:helicase activity"/>
    <property type="evidence" value="ECO:0007669"/>
    <property type="project" value="UniProtKB-KW"/>
</dbReference>
<keyword evidence="1" id="KW-0227">DNA damage</keyword>
<keyword evidence="2" id="KW-0547">Nucleotide-binding</keyword>
<keyword evidence="7" id="KW-1185">Reference proteome</keyword>
<organism evidence="6 7">
    <name type="scientific">Pedococcus cremeus</name>
    <dbReference type="NCBI Taxonomy" id="587636"/>
    <lineage>
        <taxon>Bacteria</taxon>
        <taxon>Bacillati</taxon>
        <taxon>Actinomycetota</taxon>
        <taxon>Actinomycetes</taxon>
        <taxon>Micrococcales</taxon>
        <taxon>Intrasporangiaceae</taxon>
        <taxon>Pedococcus</taxon>
    </lineage>
</organism>
<evidence type="ECO:0000259" key="5">
    <source>
        <dbReference type="Pfam" id="PF12705"/>
    </source>
</evidence>
<keyword evidence="2" id="KW-0378">Hydrolase</keyword>
<dbReference type="STRING" id="587636.SAMN05216199_0669"/>
<keyword evidence="3" id="KW-0234">DNA repair</keyword>
<dbReference type="Proteomes" id="UP000199019">
    <property type="component" value="Unassembled WGS sequence"/>
</dbReference>
<evidence type="ECO:0000256" key="2">
    <source>
        <dbReference type="ARBA" id="ARBA00022806"/>
    </source>
</evidence>
<evidence type="ECO:0000256" key="1">
    <source>
        <dbReference type="ARBA" id="ARBA00022763"/>
    </source>
</evidence>
<dbReference type="Pfam" id="PF12705">
    <property type="entry name" value="PDDEXK_1"/>
    <property type="match status" value="1"/>
</dbReference>
<proteinExistence type="predicted"/>
<dbReference type="EMBL" id="FOHB01000001">
    <property type="protein sequence ID" value="SER61021.1"/>
    <property type="molecule type" value="Genomic_DNA"/>
</dbReference>
<dbReference type="GO" id="GO:0006281">
    <property type="term" value="P:DNA repair"/>
    <property type="evidence" value="ECO:0007669"/>
    <property type="project" value="UniProtKB-KW"/>
</dbReference>
<dbReference type="RefSeq" id="WP_218144181.1">
    <property type="nucleotide sequence ID" value="NZ_FOHB01000001.1"/>
</dbReference>
<feature type="region of interest" description="Disordered" evidence="4">
    <location>
        <begin position="125"/>
        <end position="149"/>
    </location>
</feature>
<keyword evidence="2" id="KW-0347">Helicase</keyword>
<dbReference type="Gene3D" id="3.90.320.10">
    <property type="match status" value="1"/>
</dbReference>
<gene>
    <name evidence="6" type="ORF">SAMN05216199_0669</name>
</gene>
<dbReference type="InterPro" id="IPR011604">
    <property type="entry name" value="PDDEXK-like_dom_sf"/>
</dbReference>
<name>A0A1H9QKC8_9MICO</name>
<evidence type="ECO:0000313" key="7">
    <source>
        <dbReference type="Proteomes" id="UP000199019"/>
    </source>
</evidence>
<accession>A0A1H9QKC8</accession>